<evidence type="ECO:0000256" key="18">
    <source>
        <dbReference type="RuleBase" id="RU003974"/>
    </source>
</evidence>
<comment type="pathway">
    <text evidence="19">Lipid metabolism; oxylipin biosynthesis.</text>
</comment>
<dbReference type="PROSITE" id="PS00711">
    <property type="entry name" value="LIPOXYGENASE_1"/>
    <property type="match status" value="1"/>
</dbReference>
<dbReference type="Gene3D" id="4.10.372.10">
    <property type="entry name" value="Lipoxygenase-1, Domain 3"/>
    <property type="match status" value="1"/>
</dbReference>
<comment type="function">
    <text evidence="19">Plant lipoxygenase may be involved in a number of diverse aspects of plant physiology including growth and development, pest resistance, and senescence or responses to wounding.</text>
</comment>
<evidence type="ECO:0000256" key="13">
    <source>
        <dbReference type="ARBA" id="ARBA00023002"/>
    </source>
</evidence>
<dbReference type="SUPFAM" id="SSF48484">
    <property type="entry name" value="Lipoxigenase"/>
    <property type="match status" value="1"/>
</dbReference>
<evidence type="ECO:0000256" key="2">
    <source>
        <dbReference type="ARBA" id="ARBA00004229"/>
    </source>
</evidence>
<evidence type="ECO:0000259" key="21">
    <source>
        <dbReference type="PROSITE" id="PS50095"/>
    </source>
</evidence>
<dbReference type="SUPFAM" id="SSF49723">
    <property type="entry name" value="Lipase/lipooxygenase domain (PLAT/LH2 domain)"/>
    <property type="match status" value="1"/>
</dbReference>
<keyword evidence="8 18" id="KW-0479">Metal-binding</keyword>
<keyword evidence="10" id="KW-0276">Fatty acid metabolism</keyword>
<evidence type="ECO:0000256" key="10">
    <source>
        <dbReference type="ARBA" id="ARBA00022832"/>
    </source>
</evidence>
<dbReference type="Pfam" id="PF01477">
    <property type="entry name" value="PLAT"/>
    <property type="match status" value="1"/>
</dbReference>
<keyword evidence="14 18" id="KW-0408">Iron</keyword>
<evidence type="ECO:0000259" key="22">
    <source>
        <dbReference type="PROSITE" id="PS51393"/>
    </source>
</evidence>
<feature type="compositionally biased region" description="Basic residues" evidence="20">
    <location>
        <begin position="282"/>
        <end position="293"/>
    </location>
</feature>
<dbReference type="Gene3D" id="2.60.60.20">
    <property type="entry name" value="PLAT/LH2 domain"/>
    <property type="match status" value="1"/>
</dbReference>
<dbReference type="GO" id="GO:0006633">
    <property type="term" value="P:fatty acid biosynthetic process"/>
    <property type="evidence" value="ECO:0007669"/>
    <property type="project" value="UniProtKB-KW"/>
</dbReference>
<evidence type="ECO:0000256" key="1">
    <source>
        <dbReference type="ARBA" id="ARBA00001962"/>
    </source>
</evidence>
<dbReference type="InterPro" id="IPR042057">
    <property type="entry name" value="Lipoxy_PLAT/LH2"/>
</dbReference>
<keyword evidence="9 19" id="KW-0925">Oxylipin biosynthesis</keyword>
<feature type="region of interest" description="Disordered" evidence="20">
    <location>
        <begin position="264"/>
        <end position="303"/>
    </location>
</feature>
<dbReference type="PANTHER" id="PTHR11771">
    <property type="entry name" value="LIPOXYGENASE"/>
    <property type="match status" value="1"/>
</dbReference>
<evidence type="ECO:0000313" key="23">
    <source>
        <dbReference type="EMBL" id="CAA0832500.1"/>
    </source>
</evidence>
<dbReference type="PROSITE" id="PS00081">
    <property type="entry name" value="LIPOXYGENASE_2"/>
    <property type="match status" value="1"/>
</dbReference>
<evidence type="ECO:0000256" key="8">
    <source>
        <dbReference type="ARBA" id="ARBA00022723"/>
    </source>
</evidence>
<organism evidence="23 24">
    <name type="scientific">Striga hermonthica</name>
    <name type="common">Purple witchweed</name>
    <name type="synonym">Buchnera hermonthica</name>
    <dbReference type="NCBI Taxonomy" id="68872"/>
    <lineage>
        <taxon>Eukaryota</taxon>
        <taxon>Viridiplantae</taxon>
        <taxon>Streptophyta</taxon>
        <taxon>Embryophyta</taxon>
        <taxon>Tracheophyta</taxon>
        <taxon>Spermatophyta</taxon>
        <taxon>Magnoliopsida</taxon>
        <taxon>eudicotyledons</taxon>
        <taxon>Gunneridae</taxon>
        <taxon>Pentapetalae</taxon>
        <taxon>asterids</taxon>
        <taxon>lamiids</taxon>
        <taxon>Lamiales</taxon>
        <taxon>Orobanchaceae</taxon>
        <taxon>Buchnereae</taxon>
        <taxon>Striga</taxon>
    </lineage>
</organism>
<dbReference type="GO" id="GO:0016165">
    <property type="term" value="F:linoleate 13S-lipoxygenase activity"/>
    <property type="evidence" value="ECO:0007669"/>
    <property type="project" value="UniProtKB-ARBA"/>
</dbReference>
<keyword evidence="15" id="KW-0443">Lipid metabolism</keyword>
<reference evidence="23" key="1">
    <citation type="submission" date="2019-12" db="EMBL/GenBank/DDBJ databases">
        <authorList>
            <person name="Scholes J."/>
        </authorList>
    </citation>
    <scope>NUCLEOTIDE SEQUENCE</scope>
</reference>
<dbReference type="FunFam" id="3.10.450.60:FF:000005">
    <property type="entry name" value="Lipoxygenase"/>
    <property type="match status" value="1"/>
</dbReference>
<comment type="cofactor">
    <cofactor evidence="1 18">
        <name>Fe cation</name>
        <dbReference type="ChEBI" id="CHEBI:24875"/>
    </cofactor>
</comment>
<comment type="subunit">
    <text evidence="4">Monomer.</text>
</comment>
<evidence type="ECO:0000256" key="14">
    <source>
        <dbReference type="ARBA" id="ARBA00023004"/>
    </source>
</evidence>
<feature type="compositionally biased region" description="Basic and acidic residues" evidence="20">
    <location>
        <begin position="294"/>
        <end position="303"/>
    </location>
</feature>
<evidence type="ECO:0000256" key="7">
    <source>
        <dbReference type="ARBA" id="ARBA00022640"/>
    </source>
</evidence>
<sequence length="930" mass="105125">MLNQCLHRPHGPTTPQTVRQQLPGKPFLNAVQSSPIFIFSRQNSVPTGKGRAPRRRRPAGAAVKALMSPTATTAGKKTSVKATVTVLETVGGALSHLGMEGGLDGWADLLGKTLFIELVAAELEPNSGQEKPTISAYAHKVGQEKNEIHYEAKFDISSDFGEIGAIILENEHRTEMFVKDVKFDGLPAGSVQVTCNSWVHSKYDNPENRVFFTDDKTYLPTQTPSGLVRYRKNELTHLRGDGQGERKKSDRIYDYDVYNDLGDPDADDDLARPILGGPQHPYPRRGRTGRPRTKKDPLSETRSSEFYVPRDEVFSEVKQATFSAKTLYSVLHALVPSLKSTIIDSTLGFPHFTAIDTLFNEGFLLPDIPTTGFLGNMIPRLVRFIKDAKNSVLQFETPELIDRDKFAWFRDAEFARQTLAGVNPCCIKLVTEWPLKSELDPKIYGPAESAITTELVEKEIGGYITVDEALKQKKLFILDYHDVYLPYVNKVRALEGTTFYGSRTLFCLMPEGVLRPVAIELVRPPVDEKPQWKEVYVPSWNPTSIWLWRLAKAHVLAHDSGFHQLVSHWLRTHCCTEPYIIATNRHLSAMHPIYRLLHPHFRYTMEINALARQALINCDGIIESSFSPGKYSIELSSVAYDKLWRFDLEALPADLINRGIAVEDPNEPHGLKLAIEDYPYANDGLLIWDAIKQWVTDYVTYYYPEPNLIESDYELTLWWTEIKQKGHGDKKDEPWWPQLKTPEDLIGIITTIIWVTSGHHAAVNFGQFDYGAYFPNRPTTARTPMPTENPSEEEKKEFFERPEEFLLKCFPSQAQATIVMAILDVLSNHSPDEEYMGEDIEPCWAADKVINAAFERFSGRMKEIEGIIDGRNADLKLMNRAGAGVVPYTLLKPFSEPGVTGQDIIFDMVEDNLKARLGAEQPQHRRSIES</sequence>
<comment type="subcellular location">
    <subcellularLocation>
        <location evidence="2">Plastid</location>
        <location evidence="2">Chloroplast</location>
    </subcellularLocation>
</comment>
<evidence type="ECO:0000256" key="12">
    <source>
        <dbReference type="ARBA" id="ARBA00022964"/>
    </source>
</evidence>
<evidence type="ECO:0000313" key="24">
    <source>
        <dbReference type="Proteomes" id="UP001153555"/>
    </source>
</evidence>
<comment type="caution">
    <text evidence="23">The sequence shown here is derived from an EMBL/GenBank/DDBJ whole genome shotgun (WGS) entry which is preliminary data.</text>
</comment>
<protein>
    <recommendedName>
        <fullName evidence="19">Lipoxygenase</fullName>
        <ecNumber evidence="19">1.13.11.-</ecNumber>
    </recommendedName>
</protein>
<dbReference type="Proteomes" id="UP001153555">
    <property type="component" value="Unassembled WGS sequence"/>
</dbReference>
<dbReference type="OrthoDB" id="407298at2759"/>
<keyword evidence="16 19" id="KW-0275">Fatty acid biosynthesis</keyword>
<dbReference type="EC" id="1.13.11.-" evidence="19"/>
<dbReference type="Gene3D" id="3.10.450.60">
    <property type="match status" value="1"/>
</dbReference>
<proteinExistence type="inferred from homology"/>
<dbReference type="FunFam" id="1.20.245.10:FF:000002">
    <property type="entry name" value="Lipoxygenase"/>
    <property type="match status" value="1"/>
</dbReference>
<feature type="domain" description="Lipoxygenase" evidence="22">
    <location>
        <begin position="217"/>
        <end position="905"/>
    </location>
</feature>
<evidence type="ECO:0000256" key="17">
    <source>
        <dbReference type="PROSITE-ProRule" id="PRU00152"/>
    </source>
</evidence>
<dbReference type="PROSITE" id="PS51393">
    <property type="entry name" value="LIPOXYGENASE_3"/>
    <property type="match status" value="1"/>
</dbReference>
<keyword evidence="7" id="KW-0934">Plastid</keyword>
<evidence type="ECO:0000256" key="19">
    <source>
        <dbReference type="RuleBase" id="RU003975"/>
    </source>
</evidence>
<evidence type="ECO:0000256" key="5">
    <source>
        <dbReference type="ARBA" id="ARBA00022516"/>
    </source>
</evidence>
<dbReference type="InterPro" id="IPR013819">
    <property type="entry name" value="LipOase_C"/>
</dbReference>
<dbReference type="InterPro" id="IPR027433">
    <property type="entry name" value="Lipoxygenase_dom_3"/>
</dbReference>
<keyword evidence="12 18" id="KW-0223">Dioxygenase</keyword>
<dbReference type="PROSITE" id="PS50095">
    <property type="entry name" value="PLAT"/>
    <property type="match status" value="1"/>
</dbReference>
<evidence type="ECO:0000256" key="15">
    <source>
        <dbReference type="ARBA" id="ARBA00023098"/>
    </source>
</evidence>
<dbReference type="PRINTS" id="PR00468">
    <property type="entry name" value="PLTLPOXGNASE"/>
</dbReference>
<evidence type="ECO:0000256" key="20">
    <source>
        <dbReference type="SAM" id="MobiDB-lite"/>
    </source>
</evidence>
<comment type="similarity">
    <text evidence="3 18">Belongs to the lipoxygenase family.</text>
</comment>
<evidence type="ECO:0000256" key="3">
    <source>
        <dbReference type="ARBA" id="ARBA00009419"/>
    </source>
</evidence>
<dbReference type="GO" id="GO:0046872">
    <property type="term" value="F:metal ion binding"/>
    <property type="evidence" value="ECO:0007669"/>
    <property type="project" value="UniProtKB-UniRule"/>
</dbReference>
<evidence type="ECO:0000256" key="4">
    <source>
        <dbReference type="ARBA" id="ARBA00011245"/>
    </source>
</evidence>
<dbReference type="GO" id="GO:0034440">
    <property type="term" value="P:lipid oxidation"/>
    <property type="evidence" value="ECO:0007669"/>
    <property type="project" value="InterPro"/>
</dbReference>
<dbReference type="SMART" id="SM00308">
    <property type="entry name" value="LH2"/>
    <property type="match status" value="1"/>
</dbReference>
<keyword evidence="13 18" id="KW-0560">Oxidoreductase</keyword>
<dbReference type="InterPro" id="IPR001024">
    <property type="entry name" value="PLAT/LH2_dom"/>
</dbReference>
<feature type="domain" description="PLAT" evidence="21">
    <location>
        <begin position="93"/>
        <end position="213"/>
    </location>
</feature>
<keyword evidence="11" id="KW-0809">Transit peptide</keyword>
<dbReference type="InterPro" id="IPR020834">
    <property type="entry name" value="LipOase_CS"/>
</dbReference>
<keyword evidence="24" id="KW-1185">Reference proteome</keyword>
<dbReference type="EMBL" id="CACSLK010027833">
    <property type="protein sequence ID" value="CAA0832500.1"/>
    <property type="molecule type" value="Genomic_DNA"/>
</dbReference>
<evidence type="ECO:0000256" key="6">
    <source>
        <dbReference type="ARBA" id="ARBA00022528"/>
    </source>
</evidence>
<name>A0A9N7RLJ5_STRHE</name>
<dbReference type="GO" id="GO:0031408">
    <property type="term" value="P:oxylipin biosynthetic process"/>
    <property type="evidence" value="ECO:0007669"/>
    <property type="project" value="UniProtKB-UniRule"/>
</dbReference>
<dbReference type="Gene3D" id="4.10.375.10">
    <property type="entry name" value="Lipoxygenase-1, Domain 2"/>
    <property type="match status" value="1"/>
</dbReference>
<dbReference type="Gene3D" id="1.20.245.10">
    <property type="entry name" value="Lipoxygenase-1, Domain 5"/>
    <property type="match status" value="1"/>
</dbReference>
<dbReference type="AlphaFoldDB" id="A0A9N7RLJ5"/>
<dbReference type="GO" id="GO:0009507">
    <property type="term" value="C:chloroplast"/>
    <property type="evidence" value="ECO:0007669"/>
    <property type="project" value="UniProtKB-SubCell"/>
</dbReference>
<gene>
    <name evidence="23" type="ORF">SHERM_27795</name>
</gene>
<accession>A0A9N7RLJ5</accession>
<dbReference type="CDD" id="cd01751">
    <property type="entry name" value="PLAT_LH2"/>
    <property type="match status" value="1"/>
</dbReference>
<evidence type="ECO:0000256" key="16">
    <source>
        <dbReference type="ARBA" id="ARBA00023160"/>
    </source>
</evidence>
<dbReference type="Pfam" id="PF00305">
    <property type="entry name" value="Lipoxygenase"/>
    <property type="match status" value="1"/>
</dbReference>
<dbReference type="InterPro" id="IPR001246">
    <property type="entry name" value="LipOase_plant"/>
</dbReference>
<dbReference type="InterPro" id="IPR000907">
    <property type="entry name" value="LipOase"/>
</dbReference>
<comment type="caution">
    <text evidence="17">Lacks conserved residue(s) required for the propagation of feature annotation.</text>
</comment>
<evidence type="ECO:0000256" key="9">
    <source>
        <dbReference type="ARBA" id="ARBA00022767"/>
    </source>
</evidence>
<dbReference type="InterPro" id="IPR036392">
    <property type="entry name" value="PLAT/LH2_dom_sf"/>
</dbReference>
<dbReference type="InterPro" id="IPR020833">
    <property type="entry name" value="LipOase_Fe_BS"/>
</dbReference>
<dbReference type="PRINTS" id="PR00087">
    <property type="entry name" value="LIPOXYGENASE"/>
</dbReference>
<keyword evidence="6" id="KW-0150">Chloroplast</keyword>
<evidence type="ECO:0000256" key="11">
    <source>
        <dbReference type="ARBA" id="ARBA00022946"/>
    </source>
</evidence>
<keyword evidence="5 19" id="KW-0444">Lipid biosynthesis</keyword>
<dbReference type="InterPro" id="IPR036226">
    <property type="entry name" value="LipOase_C_sf"/>
</dbReference>